<dbReference type="AlphaFoldDB" id="A0A917DZM1"/>
<keyword evidence="3" id="KW-1185">Reference proteome</keyword>
<gene>
    <name evidence="2" type="ORF">GCM10010990_34980</name>
</gene>
<dbReference type="Proteomes" id="UP000612349">
    <property type="component" value="Unassembled WGS sequence"/>
</dbReference>
<keyword evidence="1" id="KW-0812">Transmembrane</keyword>
<evidence type="ECO:0000313" key="2">
    <source>
        <dbReference type="EMBL" id="GGD82031.1"/>
    </source>
</evidence>
<protein>
    <submittedName>
        <fullName evidence="2">Uncharacterized protein</fullName>
    </submittedName>
</protein>
<sequence length="215" mass="23102">MSSKNEAVVSAGPAWLGVVAANAVWGTAVLAAILCFIGQSYAYFLFAHFGLDADVIERGELATSTEGLINLIVYWVEAISRSFWSTAITTAISVGVIILAVVAVKRGWADKERMIQRFESGAVVARWASYGCIVFAIFASIVAGFAGADRKIKWIEATLNDPKSLMCYETAEDSACGALLGQNDKLTVVVTPEGVRILDTTALRGMRRNRAEQTA</sequence>
<evidence type="ECO:0000313" key="3">
    <source>
        <dbReference type="Proteomes" id="UP000612349"/>
    </source>
</evidence>
<proteinExistence type="predicted"/>
<evidence type="ECO:0000256" key="1">
    <source>
        <dbReference type="SAM" id="Phobius"/>
    </source>
</evidence>
<feature type="transmembrane region" description="Helical" evidence="1">
    <location>
        <begin position="124"/>
        <end position="146"/>
    </location>
</feature>
<dbReference type="RefSeq" id="WP_156521876.1">
    <property type="nucleotide sequence ID" value="NZ_BMIP01000011.1"/>
</dbReference>
<dbReference type="EMBL" id="BMIP01000011">
    <property type="protein sequence ID" value="GGD82031.1"/>
    <property type="molecule type" value="Genomic_DNA"/>
</dbReference>
<organism evidence="2 3">
    <name type="scientific">Croceicoccus mobilis</name>
    <dbReference type="NCBI Taxonomy" id="1703339"/>
    <lineage>
        <taxon>Bacteria</taxon>
        <taxon>Pseudomonadati</taxon>
        <taxon>Pseudomonadota</taxon>
        <taxon>Alphaproteobacteria</taxon>
        <taxon>Sphingomonadales</taxon>
        <taxon>Erythrobacteraceae</taxon>
        <taxon>Croceicoccus</taxon>
    </lineage>
</organism>
<name>A0A917DZM1_9SPHN</name>
<reference evidence="2" key="2">
    <citation type="submission" date="2020-09" db="EMBL/GenBank/DDBJ databases">
        <authorList>
            <person name="Sun Q."/>
            <person name="Zhou Y."/>
        </authorList>
    </citation>
    <scope>NUCLEOTIDE SEQUENCE</scope>
    <source>
        <strain evidence="2">CGMCC 1.15360</strain>
    </source>
</reference>
<keyword evidence="1" id="KW-0472">Membrane</keyword>
<feature type="transmembrane region" description="Helical" evidence="1">
    <location>
        <begin position="83"/>
        <end position="104"/>
    </location>
</feature>
<reference evidence="2" key="1">
    <citation type="journal article" date="2014" name="Int. J. Syst. Evol. Microbiol.">
        <title>Complete genome sequence of Corynebacterium casei LMG S-19264T (=DSM 44701T), isolated from a smear-ripened cheese.</title>
        <authorList>
            <consortium name="US DOE Joint Genome Institute (JGI-PGF)"/>
            <person name="Walter F."/>
            <person name="Albersmeier A."/>
            <person name="Kalinowski J."/>
            <person name="Ruckert C."/>
        </authorList>
    </citation>
    <scope>NUCLEOTIDE SEQUENCE</scope>
    <source>
        <strain evidence="2">CGMCC 1.15360</strain>
    </source>
</reference>
<accession>A0A917DZM1</accession>
<comment type="caution">
    <text evidence="2">The sequence shown here is derived from an EMBL/GenBank/DDBJ whole genome shotgun (WGS) entry which is preliminary data.</text>
</comment>
<feature type="transmembrane region" description="Helical" evidence="1">
    <location>
        <begin position="12"/>
        <end position="37"/>
    </location>
</feature>
<keyword evidence="1" id="KW-1133">Transmembrane helix</keyword>